<dbReference type="InterPro" id="IPR001623">
    <property type="entry name" value="DnaJ_domain"/>
</dbReference>
<feature type="domain" description="J" evidence="2">
    <location>
        <begin position="358"/>
        <end position="424"/>
    </location>
</feature>
<evidence type="ECO:0000259" key="2">
    <source>
        <dbReference type="PROSITE" id="PS50076"/>
    </source>
</evidence>
<reference evidence="3" key="1">
    <citation type="submission" date="2021-01" db="EMBL/GenBank/DDBJ databases">
        <authorList>
            <person name="Corre E."/>
            <person name="Pelletier E."/>
            <person name="Niang G."/>
            <person name="Scheremetjew M."/>
            <person name="Finn R."/>
            <person name="Kale V."/>
            <person name="Holt S."/>
            <person name="Cochrane G."/>
            <person name="Meng A."/>
            <person name="Brown T."/>
            <person name="Cohen L."/>
        </authorList>
    </citation>
    <scope>NUCLEOTIDE SEQUENCE</scope>
    <source>
        <strain evidence="3">RCC2335</strain>
    </source>
</reference>
<keyword evidence="1" id="KW-0472">Membrane</keyword>
<dbReference type="Pfam" id="PF00226">
    <property type="entry name" value="DnaJ"/>
    <property type="match status" value="1"/>
</dbReference>
<dbReference type="PRINTS" id="PR00625">
    <property type="entry name" value="JDOMAIN"/>
</dbReference>
<dbReference type="PROSITE" id="PS50076">
    <property type="entry name" value="DNAJ_2"/>
    <property type="match status" value="1"/>
</dbReference>
<dbReference type="Gene3D" id="1.10.287.110">
    <property type="entry name" value="DnaJ domain"/>
    <property type="match status" value="1"/>
</dbReference>
<dbReference type="SUPFAM" id="SSF46565">
    <property type="entry name" value="Chaperone J-domain"/>
    <property type="match status" value="1"/>
</dbReference>
<feature type="transmembrane region" description="Helical" evidence="1">
    <location>
        <begin position="429"/>
        <end position="456"/>
    </location>
</feature>
<protein>
    <recommendedName>
        <fullName evidence="2">J domain-containing protein</fullName>
    </recommendedName>
</protein>
<dbReference type="AlphaFoldDB" id="A0A7S2TAR4"/>
<dbReference type="PANTHER" id="PTHR44825">
    <property type="match status" value="1"/>
</dbReference>
<sequence>MDSSSLLAWLATIVNTILWEGAYEYVASTVGVVYKTLREDIVAKLLAFDVVELYRNPKPRELVLVGAFVFYGYKILSQVVDWLLQRRNKKSAASLTKDAGGETDLAMPGRAFLATLPTRVGSKTKRVKTKRGQSYKGKIMGKVKGFAFALVLYFGVGYAFGSSNDSSDFTRAMIANNLKEGAMELVSVLLPRASWHKESALSWIRVAGVAATMYAFFVWLLEANDDVFIKNAAGTVLYHTVDVALTLLHLEKWQRYLPKLAFVLYWKLFYKSMIAYIAFGLKFAFDLMGYLGEKVEDKVRRPYSIVIPWAMKMLILAPLAYGAPLLFETWSKKKIMRLHKNKTVLMFQLLWGVSAEKTYYQILGVPDTANEKEIKKAFRQHSRRLHPDKNPDPAAQELFMKIKDAYNNLLKKGSKEDVRMKQFEANTTTLRFVMDVLIVGMPYMFTGVLLTVNMLYKLFKHFSVERARRKYHEKDMYSLEEYKAFLESQACLELCIRGGKSGPIKEHATKWLHPLKRAIAFKVKESFKPEIPDEVLKQQLTSAKYLILGKKKSANQASRQEEDDDSRFLADIDVMDSIEKRSADLVSFGHVHRLMHLYHKKVLVSLFLEEYSKKDEQEALGKEIRDLDDLITTYTEELDAYGQQMDFVYDLAGLVDESSLKRSLRYYFRKELRSKDRLLWIKSLAQAPWHEFPVHLYTQKLSKYR</sequence>
<keyword evidence="1" id="KW-1133">Transmembrane helix</keyword>
<feature type="transmembrane region" description="Helical" evidence="1">
    <location>
        <begin position="200"/>
        <end position="221"/>
    </location>
</feature>
<feature type="transmembrane region" description="Helical" evidence="1">
    <location>
        <begin position="262"/>
        <end position="285"/>
    </location>
</feature>
<organism evidence="3">
    <name type="scientific">Chloropicon roscoffensis</name>
    <dbReference type="NCBI Taxonomy" id="1461544"/>
    <lineage>
        <taxon>Eukaryota</taxon>
        <taxon>Viridiplantae</taxon>
        <taxon>Chlorophyta</taxon>
        <taxon>Chloropicophyceae</taxon>
        <taxon>Chloropicales</taxon>
        <taxon>Chloropicaceae</taxon>
        <taxon>Chloropicon</taxon>
    </lineage>
</organism>
<keyword evidence="1" id="KW-0812">Transmembrane</keyword>
<accession>A0A7S2TAR4</accession>
<proteinExistence type="predicted"/>
<dbReference type="CDD" id="cd06257">
    <property type="entry name" value="DnaJ"/>
    <property type="match status" value="1"/>
</dbReference>
<evidence type="ECO:0000313" key="3">
    <source>
        <dbReference type="EMBL" id="CAD9722907.1"/>
    </source>
</evidence>
<feature type="transmembrane region" description="Helical" evidence="1">
    <location>
        <begin position="143"/>
        <end position="161"/>
    </location>
</feature>
<feature type="transmembrane region" description="Helical" evidence="1">
    <location>
        <begin position="62"/>
        <end position="84"/>
    </location>
</feature>
<dbReference type="InterPro" id="IPR036869">
    <property type="entry name" value="J_dom_sf"/>
</dbReference>
<evidence type="ECO:0000256" key="1">
    <source>
        <dbReference type="SAM" id="Phobius"/>
    </source>
</evidence>
<dbReference type="PANTHER" id="PTHR44825:SF1">
    <property type="entry name" value="DNAJ HOMOLOG SUBFAMILY C MEMBER 4"/>
    <property type="match status" value="1"/>
</dbReference>
<dbReference type="InterPro" id="IPR052763">
    <property type="entry name" value="DnaJ_C4"/>
</dbReference>
<feature type="transmembrane region" description="Helical" evidence="1">
    <location>
        <begin position="305"/>
        <end position="327"/>
    </location>
</feature>
<name>A0A7S2TAR4_9CHLO</name>
<dbReference type="EMBL" id="HBHM01002623">
    <property type="protein sequence ID" value="CAD9722907.1"/>
    <property type="molecule type" value="Transcribed_RNA"/>
</dbReference>
<gene>
    <name evidence="3" type="ORF">CROS1312_LOCUS2073</name>
</gene>
<dbReference type="SMART" id="SM00271">
    <property type="entry name" value="DnaJ"/>
    <property type="match status" value="1"/>
</dbReference>